<evidence type="ECO:0000256" key="1">
    <source>
        <dbReference type="SAM" id="MobiDB-lite"/>
    </source>
</evidence>
<name>A0A061QQA4_9CHLO</name>
<accession>A0A061QQA4</accession>
<organism evidence="2">
    <name type="scientific">Tetraselmis sp. GSL018</name>
    <dbReference type="NCBI Taxonomy" id="582737"/>
    <lineage>
        <taxon>Eukaryota</taxon>
        <taxon>Viridiplantae</taxon>
        <taxon>Chlorophyta</taxon>
        <taxon>core chlorophytes</taxon>
        <taxon>Chlorodendrophyceae</taxon>
        <taxon>Chlorodendrales</taxon>
        <taxon>Chlorodendraceae</taxon>
        <taxon>Tetraselmis</taxon>
    </lineage>
</organism>
<feature type="region of interest" description="Disordered" evidence="1">
    <location>
        <begin position="1"/>
        <end position="73"/>
    </location>
</feature>
<evidence type="ECO:0000313" key="2">
    <source>
        <dbReference type="EMBL" id="JAC62852.1"/>
    </source>
</evidence>
<dbReference type="EMBL" id="GBEZ01024097">
    <property type="protein sequence ID" value="JAC62852.1"/>
    <property type="molecule type" value="Transcribed_RNA"/>
</dbReference>
<feature type="non-terminal residue" evidence="2">
    <location>
        <position position="1"/>
    </location>
</feature>
<feature type="non-terminal residue" evidence="2">
    <location>
        <position position="73"/>
    </location>
</feature>
<dbReference type="AlphaFoldDB" id="A0A061QQA4"/>
<feature type="compositionally biased region" description="Basic residues" evidence="1">
    <location>
        <begin position="61"/>
        <end position="73"/>
    </location>
</feature>
<reference evidence="2" key="1">
    <citation type="submission" date="2014-05" db="EMBL/GenBank/DDBJ databases">
        <title>The transcriptome of the halophilic microalga Tetraselmis sp. GSL018 isolated from the Great Salt Lake, Utah.</title>
        <authorList>
            <person name="Jinkerson R.E."/>
            <person name="D'Adamo S."/>
            <person name="Posewitz M.C."/>
        </authorList>
    </citation>
    <scope>NUCLEOTIDE SEQUENCE</scope>
    <source>
        <strain evidence="2">GSL018</strain>
    </source>
</reference>
<proteinExistence type="predicted"/>
<gene>
    <name evidence="2" type="ORF">TSPGSL018_22149</name>
</gene>
<protein>
    <submittedName>
        <fullName evidence="2">Uncharacterized protein</fullName>
    </submittedName>
</protein>
<sequence>GSIPCRTLLPLTPQNSASASIPLRPKPPLRTEWNIAPNPLFSQSGRRRGSQREGSSTQPPPRKHCHAWMVVKR</sequence>